<gene>
    <name evidence="2" type="ORF">AMON00008_LOCUS12378</name>
</gene>
<keyword evidence="1" id="KW-1133">Transmembrane helix</keyword>
<keyword evidence="1" id="KW-0812">Transmembrane</keyword>
<proteinExistence type="predicted"/>
<feature type="transmembrane region" description="Helical" evidence="1">
    <location>
        <begin position="293"/>
        <end position="314"/>
    </location>
</feature>
<feature type="transmembrane region" description="Helical" evidence="1">
    <location>
        <begin position="12"/>
        <end position="35"/>
    </location>
</feature>
<evidence type="ECO:0000313" key="2">
    <source>
        <dbReference type="EMBL" id="CAE4572759.1"/>
    </source>
</evidence>
<accession>A0A7S4Q5A1</accession>
<organism evidence="2">
    <name type="scientific">Alexandrium monilatum</name>
    <dbReference type="NCBI Taxonomy" id="311494"/>
    <lineage>
        <taxon>Eukaryota</taxon>
        <taxon>Sar</taxon>
        <taxon>Alveolata</taxon>
        <taxon>Dinophyceae</taxon>
        <taxon>Gonyaulacales</taxon>
        <taxon>Pyrocystaceae</taxon>
        <taxon>Alexandrium</taxon>
    </lineage>
</organism>
<dbReference type="AlphaFoldDB" id="A0A7S4Q5A1"/>
<sequence length="380" mass="41152">MPSGSPGNGLGLLTSIVTGLSSVACLVAGGIYIGLGFQHQRETLTVDFKGAEDDWPKARKEFEGLQVTAILSDTLVTLAPNDTVDHWNDVQGFVPDYSPLVYRYIGRPNNESLLAELSEMKLQARSSPAQKREAVGAAASVTWRVNGSVLLTQAFPLVRATERREAGPRHGRCAARTGFKVNGGCWAFSRLSRLCIQVAAPANGSGEWSVARQDPARNDSLGCDFASGTWAIAQYRPLYLPKTPDWGGDWPRGAIRFSDLVLEVRSNMDPYFSGVDLTRGTMNFGMSAQQDDVVGIMLLLLGVALSLPLICAVITRRAKRSWPGPARRYATSGRWTGRRPDPEVIGMRYAVDAAAGHVAAARGLEQAIDRAVYAQEDLSN</sequence>
<reference evidence="2" key="1">
    <citation type="submission" date="2021-01" db="EMBL/GenBank/DDBJ databases">
        <authorList>
            <person name="Corre E."/>
            <person name="Pelletier E."/>
            <person name="Niang G."/>
            <person name="Scheremetjew M."/>
            <person name="Finn R."/>
            <person name="Kale V."/>
            <person name="Holt S."/>
            <person name="Cochrane G."/>
            <person name="Meng A."/>
            <person name="Brown T."/>
            <person name="Cohen L."/>
        </authorList>
    </citation>
    <scope>NUCLEOTIDE SEQUENCE</scope>
    <source>
        <strain evidence="2">CCMP3105</strain>
    </source>
</reference>
<dbReference type="EMBL" id="HBNR01018678">
    <property type="protein sequence ID" value="CAE4572759.1"/>
    <property type="molecule type" value="Transcribed_RNA"/>
</dbReference>
<protein>
    <submittedName>
        <fullName evidence="2">Uncharacterized protein</fullName>
    </submittedName>
</protein>
<evidence type="ECO:0000256" key="1">
    <source>
        <dbReference type="SAM" id="Phobius"/>
    </source>
</evidence>
<keyword evidence="1" id="KW-0472">Membrane</keyword>
<name>A0A7S4Q5A1_9DINO</name>